<reference evidence="7 8" key="1">
    <citation type="submission" date="2024-09" db="EMBL/GenBank/DDBJ databases">
        <authorList>
            <person name="Sun Q."/>
            <person name="Mori K."/>
        </authorList>
    </citation>
    <scope>NUCLEOTIDE SEQUENCE [LARGE SCALE GENOMIC DNA]</scope>
    <source>
        <strain evidence="7 8">CICC 11035S</strain>
    </source>
</reference>
<dbReference type="Proteomes" id="UP001589858">
    <property type="component" value="Unassembled WGS sequence"/>
</dbReference>
<evidence type="ECO:0000313" key="7">
    <source>
        <dbReference type="EMBL" id="MFC0684204.1"/>
    </source>
</evidence>
<dbReference type="InterPro" id="IPR001670">
    <property type="entry name" value="ADH_Fe/GldA"/>
</dbReference>
<proteinExistence type="inferred from homology"/>
<protein>
    <submittedName>
        <fullName evidence="7">Iron-containing alcohol dehydrogenase</fullName>
        <ecNumber evidence="7">1.1.1.1</ecNumber>
    </submittedName>
</protein>
<evidence type="ECO:0000256" key="2">
    <source>
        <dbReference type="ARBA" id="ARBA00007358"/>
    </source>
</evidence>
<sequence length="382" mass="38911">MSGAFAFSYGPRLISGAGSADRIADLLPAGPVLFVTDRQIVSLGLAESALAALRASGREVTVASEVEADPSRATLEAVVALGCESGAGSVVGFGGGSPMDVAKLAAYLLGSGDDLDAIWGVGNARAKGLPLVLVPTTAGTGSEATPVSIITLPGDEKRGVSSQALIAGHAVLDPALTLGLPRHVTAATGMDAMVHAIEAYTSIHLKNPLSDLLAREALRLLAANLLLACEEPGNVAAREAMLLGAHLAGVAFSNAPVAGVHALAYPLGGRFHVPHGLSNVLMLPHVLAFNMSAAMPLYAELGPLVDPALEGLGQQAQAQGLLEALRTMAARAGMPARLSAVGVSSADLDQLAADAMLQERLLKNNPRTITQSDARQLYEAAL</sequence>
<evidence type="ECO:0000313" key="8">
    <source>
        <dbReference type="Proteomes" id="UP001589858"/>
    </source>
</evidence>
<evidence type="ECO:0000259" key="5">
    <source>
        <dbReference type="Pfam" id="PF00465"/>
    </source>
</evidence>
<dbReference type="InterPro" id="IPR056798">
    <property type="entry name" value="ADH_Fe_C"/>
</dbReference>
<gene>
    <name evidence="7" type="ORF">ACFFF8_06325</name>
</gene>
<dbReference type="Pfam" id="PF25137">
    <property type="entry name" value="ADH_Fe_C"/>
    <property type="match status" value="1"/>
</dbReference>
<dbReference type="Pfam" id="PF00465">
    <property type="entry name" value="Fe-ADH"/>
    <property type="match status" value="1"/>
</dbReference>
<feature type="domain" description="Alcohol dehydrogenase iron-type/glycerol dehydrogenase GldA" evidence="5">
    <location>
        <begin position="12"/>
        <end position="174"/>
    </location>
</feature>
<organism evidence="7 8">
    <name type="scientific">Novosphingobium clariflavum</name>
    <dbReference type="NCBI Taxonomy" id="2029884"/>
    <lineage>
        <taxon>Bacteria</taxon>
        <taxon>Pseudomonadati</taxon>
        <taxon>Pseudomonadota</taxon>
        <taxon>Alphaproteobacteria</taxon>
        <taxon>Sphingomonadales</taxon>
        <taxon>Sphingomonadaceae</taxon>
        <taxon>Novosphingobium</taxon>
    </lineage>
</organism>
<dbReference type="PANTHER" id="PTHR11496">
    <property type="entry name" value="ALCOHOL DEHYDROGENASE"/>
    <property type="match status" value="1"/>
</dbReference>
<evidence type="ECO:0000256" key="4">
    <source>
        <dbReference type="ARBA" id="ARBA00023027"/>
    </source>
</evidence>
<keyword evidence="3 7" id="KW-0560">Oxidoreductase</keyword>
<comment type="similarity">
    <text evidence="2">Belongs to the iron-containing alcohol dehydrogenase family.</text>
</comment>
<dbReference type="GO" id="GO:0004022">
    <property type="term" value="F:alcohol dehydrogenase (NAD+) activity"/>
    <property type="evidence" value="ECO:0007669"/>
    <property type="project" value="UniProtKB-EC"/>
</dbReference>
<name>A0ABV6S5T5_9SPHN</name>
<dbReference type="PANTHER" id="PTHR11496:SF102">
    <property type="entry name" value="ALCOHOL DEHYDROGENASE 4"/>
    <property type="match status" value="1"/>
</dbReference>
<evidence type="ECO:0000259" key="6">
    <source>
        <dbReference type="Pfam" id="PF25137"/>
    </source>
</evidence>
<dbReference type="SUPFAM" id="SSF56796">
    <property type="entry name" value="Dehydroquinate synthase-like"/>
    <property type="match status" value="1"/>
</dbReference>
<dbReference type="Gene3D" id="3.40.50.1970">
    <property type="match status" value="1"/>
</dbReference>
<feature type="domain" description="Fe-containing alcohol dehydrogenase-like C-terminal" evidence="6">
    <location>
        <begin position="185"/>
        <end position="382"/>
    </location>
</feature>
<keyword evidence="8" id="KW-1185">Reference proteome</keyword>
<dbReference type="Gene3D" id="1.20.1090.10">
    <property type="entry name" value="Dehydroquinate synthase-like - alpha domain"/>
    <property type="match status" value="1"/>
</dbReference>
<evidence type="ECO:0000256" key="3">
    <source>
        <dbReference type="ARBA" id="ARBA00023002"/>
    </source>
</evidence>
<dbReference type="EMBL" id="JBHLTM010000026">
    <property type="protein sequence ID" value="MFC0684204.1"/>
    <property type="molecule type" value="Genomic_DNA"/>
</dbReference>
<dbReference type="RefSeq" id="WP_267218188.1">
    <property type="nucleotide sequence ID" value="NZ_JAPCWC010000001.1"/>
</dbReference>
<dbReference type="EC" id="1.1.1.1" evidence="7"/>
<dbReference type="InterPro" id="IPR039697">
    <property type="entry name" value="Alcohol_dehydrogenase_Fe"/>
</dbReference>
<evidence type="ECO:0000256" key="1">
    <source>
        <dbReference type="ARBA" id="ARBA00001962"/>
    </source>
</evidence>
<dbReference type="InterPro" id="IPR018211">
    <property type="entry name" value="ADH_Fe_CS"/>
</dbReference>
<keyword evidence="4" id="KW-0520">NAD</keyword>
<dbReference type="PROSITE" id="PS00913">
    <property type="entry name" value="ADH_IRON_1"/>
    <property type="match status" value="1"/>
</dbReference>
<comment type="cofactor">
    <cofactor evidence="1">
        <name>Fe cation</name>
        <dbReference type="ChEBI" id="CHEBI:24875"/>
    </cofactor>
</comment>
<comment type="caution">
    <text evidence="7">The sequence shown here is derived from an EMBL/GenBank/DDBJ whole genome shotgun (WGS) entry which is preliminary data.</text>
</comment>
<accession>A0ABV6S5T5</accession>